<sequence length="109" mass="12796">MTERNIFYLWLTNGTGLREQEGWDSKKKTQKKEQSLGKEGCQRKKVLAEKKETRNWITRSLPDVIECLYAFFSKSDHFSGVSSCFQFSQRKSQKLQKSIEQNSRPQENA</sequence>
<name>A0ABR1AGC7_POLSC</name>
<organism evidence="1 2">
    <name type="scientific">Polyplax serrata</name>
    <name type="common">Common mouse louse</name>
    <dbReference type="NCBI Taxonomy" id="468196"/>
    <lineage>
        <taxon>Eukaryota</taxon>
        <taxon>Metazoa</taxon>
        <taxon>Ecdysozoa</taxon>
        <taxon>Arthropoda</taxon>
        <taxon>Hexapoda</taxon>
        <taxon>Insecta</taxon>
        <taxon>Pterygota</taxon>
        <taxon>Neoptera</taxon>
        <taxon>Paraneoptera</taxon>
        <taxon>Psocodea</taxon>
        <taxon>Troctomorpha</taxon>
        <taxon>Phthiraptera</taxon>
        <taxon>Anoplura</taxon>
        <taxon>Polyplacidae</taxon>
        <taxon>Polyplax</taxon>
    </lineage>
</organism>
<reference evidence="1 2" key="1">
    <citation type="submission" date="2023-09" db="EMBL/GenBank/DDBJ databases">
        <title>Genomes of two closely related lineages of the louse Polyplax serrata with different host specificities.</title>
        <authorList>
            <person name="Martinu J."/>
            <person name="Tarabai H."/>
            <person name="Stefka J."/>
            <person name="Hypsa V."/>
        </authorList>
    </citation>
    <scope>NUCLEOTIDE SEQUENCE [LARGE SCALE GENOMIC DNA]</scope>
    <source>
        <strain evidence="1">98ZLc_SE</strain>
    </source>
</reference>
<evidence type="ECO:0000313" key="1">
    <source>
        <dbReference type="EMBL" id="KAK6619017.1"/>
    </source>
</evidence>
<proteinExistence type="predicted"/>
<gene>
    <name evidence="1" type="ORF">RUM44_003399</name>
</gene>
<protein>
    <submittedName>
        <fullName evidence="1">Uncharacterized protein</fullName>
    </submittedName>
</protein>
<dbReference type="EMBL" id="JAWJWF010000049">
    <property type="protein sequence ID" value="KAK6619017.1"/>
    <property type="molecule type" value="Genomic_DNA"/>
</dbReference>
<dbReference type="Proteomes" id="UP001359485">
    <property type="component" value="Unassembled WGS sequence"/>
</dbReference>
<accession>A0ABR1AGC7</accession>
<comment type="caution">
    <text evidence="1">The sequence shown here is derived from an EMBL/GenBank/DDBJ whole genome shotgun (WGS) entry which is preliminary data.</text>
</comment>
<evidence type="ECO:0000313" key="2">
    <source>
        <dbReference type="Proteomes" id="UP001359485"/>
    </source>
</evidence>
<keyword evidence="2" id="KW-1185">Reference proteome</keyword>